<feature type="domain" description="RNase H type-1" evidence="1">
    <location>
        <begin position="307"/>
        <end position="390"/>
    </location>
</feature>
<evidence type="ECO:0000259" key="1">
    <source>
        <dbReference type="Pfam" id="PF13456"/>
    </source>
</evidence>
<dbReference type="InterPro" id="IPR044730">
    <property type="entry name" value="RNase_H-like_dom_plant"/>
</dbReference>
<dbReference type="SUPFAM" id="SSF53098">
    <property type="entry name" value="Ribonuclease H-like"/>
    <property type="match status" value="1"/>
</dbReference>
<dbReference type="PANTHER" id="PTHR47723:SF19">
    <property type="entry name" value="POLYNUCLEOTIDYL TRANSFERASE, RIBONUCLEASE H-LIKE SUPERFAMILY PROTEIN"/>
    <property type="match status" value="1"/>
</dbReference>
<organism evidence="2 3">
    <name type="scientific">Kingdonia uniflora</name>
    <dbReference type="NCBI Taxonomy" id="39325"/>
    <lineage>
        <taxon>Eukaryota</taxon>
        <taxon>Viridiplantae</taxon>
        <taxon>Streptophyta</taxon>
        <taxon>Embryophyta</taxon>
        <taxon>Tracheophyta</taxon>
        <taxon>Spermatophyta</taxon>
        <taxon>Magnoliopsida</taxon>
        <taxon>Ranunculales</taxon>
        <taxon>Circaeasteraceae</taxon>
        <taxon>Kingdonia</taxon>
    </lineage>
</organism>
<dbReference type="Gene3D" id="3.30.420.10">
    <property type="entry name" value="Ribonuclease H-like superfamily/Ribonuclease H"/>
    <property type="match status" value="1"/>
</dbReference>
<dbReference type="GO" id="GO:0004523">
    <property type="term" value="F:RNA-DNA hybrid ribonuclease activity"/>
    <property type="evidence" value="ECO:0007669"/>
    <property type="project" value="InterPro"/>
</dbReference>
<dbReference type="CDD" id="cd06222">
    <property type="entry name" value="RNase_H_like"/>
    <property type="match status" value="1"/>
</dbReference>
<name>A0A7J7LVB3_9MAGN</name>
<dbReference type="InterPro" id="IPR002156">
    <property type="entry name" value="RNaseH_domain"/>
</dbReference>
<evidence type="ECO:0000313" key="2">
    <source>
        <dbReference type="EMBL" id="KAF6146611.1"/>
    </source>
</evidence>
<dbReference type="EMBL" id="JACGCM010001965">
    <property type="protein sequence ID" value="KAF6146611.1"/>
    <property type="molecule type" value="Genomic_DNA"/>
</dbReference>
<accession>A0A7J7LVB3</accession>
<dbReference type="OrthoDB" id="1906820at2759"/>
<gene>
    <name evidence="2" type="ORF">GIB67_008897</name>
</gene>
<dbReference type="GO" id="GO:0003676">
    <property type="term" value="F:nucleic acid binding"/>
    <property type="evidence" value="ECO:0007669"/>
    <property type="project" value="InterPro"/>
</dbReference>
<dbReference type="AlphaFoldDB" id="A0A7J7LVB3"/>
<reference evidence="2 3" key="1">
    <citation type="journal article" date="2020" name="IScience">
        <title>Genome Sequencing of the Endangered Kingdonia uniflora (Circaeasteraceae, Ranunculales) Reveals Potential Mechanisms of Evolutionary Specialization.</title>
        <authorList>
            <person name="Sun Y."/>
            <person name="Deng T."/>
            <person name="Zhang A."/>
            <person name="Moore M.J."/>
            <person name="Landis J.B."/>
            <person name="Lin N."/>
            <person name="Zhang H."/>
            <person name="Zhang X."/>
            <person name="Huang J."/>
            <person name="Zhang X."/>
            <person name="Sun H."/>
            <person name="Wang H."/>
        </authorList>
    </citation>
    <scope>NUCLEOTIDE SEQUENCE [LARGE SCALE GENOMIC DNA]</scope>
    <source>
        <strain evidence="2">TB1705</strain>
        <tissue evidence="2">Leaf</tissue>
    </source>
</reference>
<dbReference type="Pfam" id="PF13456">
    <property type="entry name" value="RVT_3"/>
    <property type="match status" value="1"/>
</dbReference>
<evidence type="ECO:0000313" key="3">
    <source>
        <dbReference type="Proteomes" id="UP000541444"/>
    </source>
</evidence>
<dbReference type="InterPro" id="IPR012337">
    <property type="entry name" value="RNaseH-like_sf"/>
</dbReference>
<comment type="caution">
    <text evidence="2">The sequence shown here is derived from an EMBL/GenBank/DDBJ whole genome shotgun (WGS) entry which is preliminary data.</text>
</comment>
<sequence>MSASVHSIFSFWEPGSIHQFWALESGGLEARPSLPGSTTFPFLFMTQFGVNSDLGYTRLELAAFCFRSWSLRDLLEPLSKSDSSVVGDEWRVFLCFVWRWSILGSPRVLTIGWVVKYGSCNGHWNLSGLGLHSRCIIMSLNVFNTPTRHVWIVKHGSCSGHWNLSGHGLHSRGFTRSLNVFNHTRNGWIVIHSRNNGLWNLSGLGLHFRIVIMSSNVFNPPIVLCAGSGELKYSITWFCARDTCLCFHLGYLFSGGKANKCLNTYKNKGSATNANFGVSTKSIRRQSLGTRGMGSTGQSTMAGSSKGVSVPYHELQGIRMGLQGAMNKGITKVCLGTDSTLAIMYIKGLTKPPWEARWILKDILDLISMFDQFRIIHVFRESNKAADYLAGLYPGMELLLIDVNAVSAELQKIVDLDAAGHIYDRVCYVLGIGSSRGLSFQKLQVVQFALLSFAGFYDLAEGCFGLWSLVLKVGLAPPCWWIVLLAAFGLRLLLFFDPGSFGCFELALFGCGFFF</sequence>
<dbReference type="InterPro" id="IPR053151">
    <property type="entry name" value="RNase_H-like"/>
</dbReference>
<dbReference type="Proteomes" id="UP000541444">
    <property type="component" value="Unassembled WGS sequence"/>
</dbReference>
<dbReference type="InterPro" id="IPR036397">
    <property type="entry name" value="RNaseH_sf"/>
</dbReference>
<proteinExistence type="predicted"/>
<dbReference type="PANTHER" id="PTHR47723">
    <property type="entry name" value="OS05G0353850 PROTEIN"/>
    <property type="match status" value="1"/>
</dbReference>
<protein>
    <recommendedName>
        <fullName evidence="1">RNase H type-1 domain-containing protein</fullName>
    </recommendedName>
</protein>
<keyword evidence="3" id="KW-1185">Reference proteome</keyword>